<dbReference type="PANTHER" id="PTHR46268">
    <property type="entry name" value="STRESS RESPONSE PROTEIN NHAX"/>
    <property type="match status" value="1"/>
</dbReference>
<dbReference type="InterPro" id="IPR006015">
    <property type="entry name" value="Universal_stress_UspA"/>
</dbReference>
<dbReference type="OrthoDB" id="11973at2"/>
<dbReference type="Proteomes" id="UP000280842">
    <property type="component" value="Unassembled WGS sequence"/>
</dbReference>
<comment type="similarity">
    <text evidence="1">Belongs to the universal stress protein A family.</text>
</comment>
<evidence type="ECO:0000313" key="4">
    <source>
        <dbReference type="EMBL" id="RMA97934.1"/>
    </source>
</evidence>
<comment type="caution">
    <text evidence="4">The sequence shown here is derived from an EMBL/GenBank/DDBJ whole genome shotgun (WGS) entry which is preliminary data.</text>
</comment>
<dbReference type="Pfam" id="PF00582">
    <property type="entry name" value="Usp"/>
    <property type="match status" value="2"/>
</dbReference>
<dbReference type="SUPFAM" id="SSF52402">
    <property type="entry name" value="Adenine nucleotide alpha hydrolases-like"/>
    <property type="match status" value="2"/>
</dbReference>
<protein>
    <submittedName>
        <fullName evidence="4">Nucleotide-binding universal stress UspA family protein</fullName>
    </submittedName>
</protein>
<feature type="coiled-coil region" evidence="2">
    <location>
        <begin position="60"/>
        <end position="91"/>
    </location>
</feature>
<dbReference type="RefSeq" id="WP_121922696.1">
    <property type="nucleotide sequence ID" value="NZ_REFO01000010.1"/>
</dbReference>
<proteinExistence type="inferred from homology"/>
<evidence type="ECO:0000259" key="3">
    <source>
        <dbReference type="Pfam" id="PF00582"/>
    </source>
</evidence>
<dbReference type="CDD" id="cd00293">
    <property type="entry name" value="USP-like"/>
    <property type="match status" value="2"/>
</dbReference>
<reference evidence="4 5" key="1">
    <citation type="submission" date="2018-10" db="EMBL/GenBank/DDBJ databases">
        <title>Genomic Encyclopedia of Archaeal and Bacterial Type Strains, Phase II (KMG-II): from individual species to whole genera.</title>
        <authorList>
            <person name="Goeker M."/>
        </authorList>
    </citation>
    <scope>NUCLEOTIDE SEQUENCE [LARGE SCALE GENOMIC DNA]</scope>
    <source>
        <strain evidence="4 5">VM1</strain>
    </source>
</reference>
<dbReference type="AlphaFoldDB" id="A0A3M0BN85"/>
<dbReference type="PANTHER" id="PTHR46268:SF6">
    <property type="entry name" value="UNIVERSAL STRESS PROTEIN UP12"/>
    <property type="match status" value="1"/>
</dbReference>
<accession>A0A3M0BN85</accession>
<sequence length="296" mass="33394">MPFKNILVCVDFTDISDAVVNSAAVLSKVFNAKLNLLTVVEQPIVFLHEDFEGVIEPEEIEILIEVEKNLRKEAEEKLNKYAESLAKENIEVKTIIEVSVDIADTILDNIENEKVDLVIIGSHKKGLLDKLLLGSVSEKIINKSPVSTLVIKGRQIEKLEKLLVGYDFLPNSKEALHLAEEIAEKTKGEIFIVHGDTDSKNTHIISIYKSVREKKEKLLKDIIENLKQKGIKAKYEILEENPVEAILDEIEKYNPDLTIVGKRKSSKIKRLFLGSTALKIVKNSSYPVLIVRKEND</sequence>
<keyword evidence="5" id="KW-1185">Reference proteome</keyword>
<dbReference type="InterPro" id="IPR006016">
    <property type="entry name" value="UspA"/>
</dbReference>
<dbReference type="PRINTS" id="PR01438">
    <property type="entry name" value="UNVRSLSTRESS"/>
</dbReference>
<organism evidence="4 5">
    <name type="scientific">Hydrogenothermus marinus</name>
    <dbReference type="NCBI Taxonomy" id="133270"/>
    <lineage>
        <taxon>Bacteria</taxon>
        <taxon>Pseudomonadati</taxon>
        <taxon>Aquificota</taxon>
        <taxon>Aquificia</taxon>
        <taxon>Aquificales</taxon>
        <taxon>Hydrogenothermaceae</taxon>
        <taxon>Hydrogenothermus</taxon>
    </lineage>
</organism>
<evidence type="ECO:0000313" key="5">
    <source>
        <dbReference type="Proteomes" id="UP000280842"/>
    </source>
</evidence>
<feature type="domain" description="UspA" evidence="3">
    <location>
        <begin position="160"/>
        <end position="292"/>
    </location>
</feature>
<keyword evidence="2" id="KW-0175">Coiled coil</keyword>
<feature type="domain" description="UspA" evidence="3">
    <location>
        <begin position="3"/>
        <end position="152"/>
    </location>
</feature>
<gene>
    <name evidence="4" type="ORF">CLV39_0570</name>
</gene>
<dbReference type="Gene3D" id="3.40.50.620">
    <property type="entry name" value="HUPs"/>
    <property type="match status" value="2"/>
</dbReference>
<dbReference type="EMBL" id="REFO01000010">
    <property type="protein sequence ID" value="RMA97934.1"/>
    <property type="molecule type" value="Genomic_DNA"/>
</dbReference>
<name>A0A3M0BN85_9AQUI</name>
<evidence type="ECO:0000256" key="2">
    <source>
        <dbReference type="SAM" id="Coils"/>
    </source>
</evidence>
<dbReference type="InterPro" id="IPR014729">
    <property type="entry name" value="Rossmann-like_a/b/a_fold"/>
</dbReference>
<evidence type="ECO:0000256" key="1">
    <source>
        <dbReference type="ARBA" id="ARBA00008791"/>
    </source>
</evidence>